<organism evidence="1 2">
    <name type="scientific">Dryococelus australis</name>
    <dbReference type="NCBI Taxonomy" id="614101"/>
    <lineage>
        <taxon>Eukaryota</taxon>
        <taxon>Metazoa</taxon>
        <taxon>Ecdysozoa</taxon>
        <taxon>Arthropoda</taxon>
        <taxon>Hexapoda</taxon>
        <taxon>Insecta</taxon>
        <taxon>Pterygota</taxon>
        <taxon>Neoptera</taxon>
        <taxon>Polyneoptera</taxon>
        <taxon>Phasmatodea</taxon>
        <taxon>Verophasmatodea</taxon>
        <taxon>Anareolatae</taxon>
        <taxon>Phasmatidae</taxon>
        <taxon>Eurycanthinae</taxon>
        <taxon>Dryococelus</taxon>
    </lineage>
</organism>
<name>A0ABQ9GES3_9NEOP</name>
<accession>A0ABQ9GES3</accession>
<dbReference type="Proteomes" id="UP001159363">
    <property type="component" value="Chromosome 12"/>
</dbReference>
<evidence type="ECO:0000313" key="1">
    <source>
        <dbReference type="EMBL" id="KAJ8870026.1"/>
    </source>
</evidence>
<evidence type="ECO:0008006" key="3">
    <source>
        <dbReference type="Google" id="ProtNLM"/>
    </source>
</evidence>
<sequence length="288" mass="32608">MEELYNGCMGNDFTISTFVLKAVHGKYLDTRVWRDCAIEIQSTRDVLVRLKLEHDGFNLLDFFYGVAVRLFASHLDEPGSIPVFSVMPRFSRRFIPALLDSHFVSPSSALETFDVKSCLNLFTHSLFQGFHLAPFRGDDVALSLQSRWKTCRRVTAVLRKRAYLLHTALRYSAFRRRHAMFFSAPSLIGFVCNYLKRSTKTTNGNVTIPKLRIAAESAVLDETDIATGRMNFSWRARSRRLYRVFRNKGTGRPSLTAPEDIVSQAIPVGVDLCICLRDGKGISSVTPI</sequence>
<reference evidence="1 2" key="1">
    <citation type="submission" date="2023-02" db="EMBL/GenBank/DDBJ databases">
        <title>LHISI_Scaffold_Assembly.</title>
        <authorList>
            <person name="Stuart O.P."/>
            <person name="Cleave R."/>
            <person name="Magrath M.J.L."/>
            <person name="Mikheyev A.S."/>
        </authorList>
    </citation>
    <scope>NUCLEOTIDE SEQUENCE [LARGE SCALE GENOMIC DNA]</scope>
    <source>
        <strain evidence="1">Daus_M_001</strain>
        <tissue evidence="1">Leg muscle</tissue>
    </source>
</reference>
<dbReference type="EMBL" id="JARBHB010000013">
    <property type="protein sequence ID" value="KAJ8870026.1"/>
    <property type="molecule type" value="Genomic_DNA"/>
</dbReference>
<gene>
    <name evidence="1" type="ORF">PR048_029037</name>
</gene>
<protein>
    <recommendedName>
        <fullName evidence="3">Maturase K</fullName>
    </recommendedName>
</protein>
<keyword evidence="2" id="KW-1185">Reference proteome</keyword>
<evidence type="ECO:0000313" key="2">
    <source>
        <dbReference type="Proteomes" id="UP001159363"/>
    </source>
</evidence>
<proteinExistence type="predicted"/>
<comment type="caution">
    <text evidence="1">The sequence shown here is derived from an EMBL/GenBank/DDBJ whole genome shotgun (WGS) entry which is preliminary data.</text>
</comment>